<dbReference type="OrthoDB" id="262547at2759"/>
<dbReference type="PANTHER" id="PTHR11040">
    <property type="entry name" value="ZINC/IRON TRANSPORTER"/>
    <property type="match status" value="1"/>
</dbReference>
<comment type="subcellular location">
    <subcellularLocation>
        <location evidence="1">Membrane</location>
        <topology evidence="1">Multi-pass membrane protein</topology>
    </subcellularLocation>
</comment>
<protein>
    <submittedName>
        <fullName evidence="7">Uncharacterized protein</fullName>
    </submittedName>
</protein>
<evidence type="ECO:0000313" key="7">
    <source>
        <dbReference type="EMBL" id="CBN77989.1"/>
    </source>
</evidence>
<feature type="transmembrane region" description="Helical" evidence="6">
    <location>
        <begin position="295"/>
        <end position="318"/>
    </location>
</feature>
<evidence type="ECO:0000256" key="3">
    <source>
        <dbReference type="ARBA" id="ARBA00022989"/>
    </source>
</evidence>
<sequence>MGGPDNIDRSSISSSGGMSNHDMPLPSSGPNGDIHKRVTRASAASAAAGSQANNGSSSATGKAPSSSAYSAADTNGNSCSQDAQRRQKPPTLSASTSSSSSASSSSPKPAHHHHPNSKWTWAGYLLLLAVTKYTLPDELHTSAPSLKHVWFYGWVTALSTGVGAAPLILTHDLGKAMLAYGNAIAAGMMLSASFSLVSEGATVVEPDGFTAEWSAVFAAFLGAPWARVVLGVVAGLVFILSTKKVLDNYEDIKLGELHGMDAKKVLLIVFVMTLHSFSEGVGIGVSFGGDGGARLGFLISATLAVHNVPEGLAVALVLHPRGVSKLNTGLWCVFTSLPQPLMAVPAFLFVGQFMPFLPIGLGFAAGAMFWVACFELFLEAVEDSSVIKASITTGLSFAVMLCAHSYFEHEA</sequence>
<evidence type="ECO:0000256" key="4">
    <source>
        <dbReference type="ARBA" id="ARBA00023136"/>
    </source>
</evidence>
<evidence type="ECO:0000256" key="2">
    <source>
        <dbReference type="ARBA" id="ARBA00022692"/>
    </source>
</evidence>
<evidence type="ECO:0000313" key="8">
    <source>
        <dbReference type="Proteomes" id="UP000002630"/>
    </source>
</evidence>
<feature type="compositionally biased region" description="Low complexity" evidence="5">
    <location>
        <begin position="93"/>
        <end position="108"/>
    </location>
</feature>
<keyword evidence="2 6" id="KW-0812">Transmembrane</keyword>
<name>D8LTB8_ECTSI</name>
<dbReference type="GO" id="GO:0016020">
    <property type="term" value="C:membrane"/>
    <property type="evidence" value="ECO:0007669"/>
    <property type="project" value="UniProtKB-SubCell"/>
</dbReference>
<feature type="compositionally biased region" description="Polar residues" evidence="5">
    <location>
        <begin position="72"/>
        <end position="82"/>
    </location>
</feature>
<dbReference type="PANTHER" id="PTHR11040:SF70">
    <property type="entry name" value="OS05G0316100 PROTEIN"/>
    <property type="match status" value="1"/>
</dbReference>
<dbReference type="eggNOG" id="KOG2474">
    <property type="taxonomic scope" value="Eukaryota"/>
</dbReference>
<reference evidence="7 8" key="1">
    <citation type="journal article" date="2010" name="Nature">
        <title>The Ectocarpus genome and the independent evolution of multicellularity in brown algae.</title>
        <authorList>
            <person name="Cock J.M."/>
            <person name="Sterck L."/>
            <person name="Rouze P."/>
            <person name="Scornet D."/>
            <person name="Allen A.E."/>
            <person name="Amoutzias G."/>
            <person name="Anthouard V."/>
            <person name="Artiguenave F."/>
            <person name="Aury J.M."/>
            <person name="Badger J.H."/>
            <person name="Beszteri B."/>
            <person name="Billiau K."/>
            <person name="Bonnet E."/>
            <person name="Bothwell J.H."/>
            <person name="Bowler C."/>
            <person name="Boyen C."/>
            <person name="Brownlee C."/>
            <person name="Carrano C.J."/>
            <person name="Charrier B."/>
            <person name="Cho G.Y."/>
            <person name="Coelho S.M."/>
            <person name="Collen J."/>
            <person name="Corre E."/>
            <person name="Da Silva C."/>
            <person name="Delage L."/>
            <person name="Delaroque N."/>
            <person name="Dittami S.M."/>
            <person name="Doulbeau S."/>
            <person name="Elias M."/>
            <person name="Farnham G."/>
            <person name="Gachon C.M."/>
            <person name="Gschloessl B."/>
            <person name="Heesch S."/>
            <person name="Jabbari K."/>
            <person name="Jubin C."/>
            <person name="Kawai H."/>
            <person name="Kimura K."/>
            <person name="Kloareg B."/>
            <person name="Kupper F.C."/>
            <person name="Lang D."/>
            <person name="Le Bail A."/>
            <person name="Leblanc C."/>
            <person name="Lerouge P."/>
            <person name="Lohr M."/>
            <person name="Lopez P.J."/>
            <person name="Martens C."/>
            <person name="Maumus F."/>
            <person name="Michel G."/>
            <person name="Miranda-Saavedra D."/>
            <person name="Morales J."/>
            <person name="Moreau H."/>
            <person name="Motomura T."/>
            <person name="Nagasato C."/>
            <person name="Napoli C.A."/>
            <person name="Nelson D.R."/>
            <person name="Nyvall-Collen P."/>
            <person name="Peters A.F."/>
            <person name="Pommier C."/>
            <person name="Potin P."/>
            <person name="Poulain J."/>
            <person name="Quesneville H."/>
            <person name="Read B."/>
            <person name="Rensing S.A."/>
            <person name="Ritter A."/>
            <person name="Rousvoal S."/>
            <person name="Samanta M."/>
            <person name="Samson G."/>
            <person name="Schroeder D.C."/>
            <person name="Segurens B."/>
            <person name="Strittmatter M."/>
            <person name="Tonon T."/>
            <person name="Tregear J.W."/>
            <person name="Valentin K."/>
            <person name="von Dassow P."/>
            <person name="Yamagishi T."/>
            <person name="Van de Peer Y."/>
            <person name="Wincker P."/>
        </authorList>
    </citation>
    <scope>NUCLEOTIDE SEQUENCE [LARGE SCALE GENOMIC DNA]</scope>
    <source>
        <strain evidence="8">Ec32 / CCAP1310/4</strain>
    </source>
</reference>
<feature type="transmembrane region" description="Helical" evidence="6">
    <location>
        <begin position="149"/>
        <end position="169"/>
    </location>
</feature>
<feature type="transmembrane region" description="Helical" evidence="6">
    <location>
        <begin position="217"/>
        <end position="240"/>
    </location>
</feature>
<feature type="transmembrane region" description="Helical" evidence="6">
    <location>
        <begin position="385"/>
        <end position="407"/>
    </location>
</feature>
<evidence type="ECO:0000256" key="5">
    <source>
        <dbReference type="SAM" id="MobiDB-lite"/>
    </source>
</evidence>
<evidence type="ECO:0000256" key="1">
    <source>
        <dbReference type="ARBA" id="ARBA00004141"/>
    </source>
</evidence>
<organism evidence="7 8">
    <name type="scientific">Ectocarpus siliculosus</name>
    <name type="common">Brown alga</name>
    <name type="synonym">Conferva siliculosa</name>
    <dbReference type="NCBI Taxonomy" id="2880"/>
    <lineage>
        <taxon>Eukaryota</taxon>
        <taxon>Sar</taxon>
        <taxon>Stramenopiles</taxon>
        <taxon>Ochrophyta</taxon>
        <taxon>PX clade</taxon>
        <taxon>Phaeophyceae</taxon>
        <taxon>Ectocarpales</taxon>
        <taxon>Ectocarpaceae</taxon>
        <taxon>Ectocarpus</taxon>
    </lineage>
</organism>
<dbReference type="InParanoid" id="D8LTB8"/>
<dbReference type="InterPro" id="IPR003689">
    <property type="entry name" value="ZIP"/>
</dbReference>
<dbReference type="EMBL" id="FN649751">
    <property type="protein sequence ID" value="CBN77989.1"/>
    <property type="molecule type" value="Genomic_DNA"/>
</dbReference>
<keyword evidence="4 6" id="KW-0472">Membrane</keyword>
<keyword evidence="8" id="KW-1185">Reference proteome</keyword>
<feature type="compositionally biased region" description="Low complexity" evidence="5">
    <location>
        <begin position="10"/>
        <end position="19"/>
    </location>
</feature>
<feature type="region of interest" description="Disordered" evidence="5">
    <location>
        <begin position="1"/>
        <end position="115"/>
    </location>
</feature>
<accession>D8LTB8</accession>
<feature type="transmembrane region" description="Helical" evidence="6">
    <location>
        <begin position="356"/>
        <end position="378"/>
    </location>
</feature>
<feature type="compositionally biased region" description="Low complexity" evidence="5">
    <location>
        <begin position="41"/>
        <end position="68"/>
    </location>
</feature>
<dbReference type="GO" id="GO:0005385">
    <property type="term" value="F:zinc ion transmembrane transporter activity"/>
    <property type="evidence" value="ECO:0007669"/>
    <property type="project" value="TreeGrafter"/>
</dbReference>
<proteinExistence type="predicted"/>
<dbReference type="EMBL" id="FN649047">
    <property type="protein sequence ID" value="CBN77989.1"/>
    <property type="molecule type" value="Genomic_DNA"/>
</dbReference>
<dbReference type="Pfam" id="PF02535">
    <property type="entry name" value="Zip"/>
    <property type="match status" value="1"/>
</dbReference>
<dbReference type="STRING" id="2880.D8LTB8"/>
<gene>
    <name evidence="7" type="ORF">Esi_0081_0094</name>
</gene>
<dbReference type="Proteomes" id="UP000002630">
    <property type="component" value="Linkage Group LG26"/>
</dbReference>
<feature type="transmembrane region" description="Helical" evidence="6">
    <location>
        <begin position="176"/>
        <end position="197"/>
    </location>
</feature>
<dbReference type="AlphaFoldDB" id="D8LTB8"/>
<evidence type="ECO:0000256" key="6">
    <source>
        <dbReference type="SAM" id="Phobius"/>
    </source>
</evidence>
<feature type="transmembrane region" description="Helical" evidence="6">
    <location>
        <begin position="265"/>
        <end position="289"/>
    </location>
</feature>
<keyword evidence="3 6" id="KW-1133">Transmembrane helix</keyword>
<feature type="transmembrane region" description="Helical" evidence="6">
    <location>
        <begin position="330"/>
        <end position="350"/>
    </location>
</feature>
<dbReference type="OMA" id="DTNGNSC"/>